<dbReference type="RefSeq" id="WP_307243964.1">
    <property type="nucleotide sequence ID" value="NZ_JAUSQZ010000001.1"/>
</dbReference>
<dbReference type="EMBL" id="JAUSQZ010000001">
    <property type="protein sequence ID" value="MDP9827642.1"/>
    <property type="molecule type" value="Genomic_DNA"/>
</dbReference>
<reference evidence="1 2" key="1">
    <citation type="submission" date="2023-07" db="EMBL/GenBank/DDBJ databases">
        <title>Sequencing the genomes of 1000 actinobacteria strains.</title>
        <authorList>
            <person name="Klenk H.-P."/>
        </authorList>
    </citation>
    <scope>NUCLEOTIDE SEQUENCE [LARGE SCALE GENOMIC DNA]</scope>
    <source>
        <strain evidence="1 2">DSM 44388</strain>
    </source>
</reference>
<evidence type="ECO:0000313" key="1">
    <source>
        <dbReference type="EMBL" id="MDP9827642.1"/>
    </source>
</evidence>
<proteinExistence type="predicted"/>
<protein>
    <submittedName>
        <fullName evidence="1">Uncharacterized protein</fullName>
    </submittedName>
</protein>
<organism evidence="1 2">
    <name type="scientific">Kineosporia succinea</name>
    <dbReference type="NCBI Taxonomy" id="84632"/>
    <lineage>
        <taxon>Bacteria</taxon>
        <taxon>Bacillati</taxon>
        <taxon>Actinomycetota</taxon>
        <taxon>Actinomycetes</taxon>
        <taxon>Kineosporiales</taxon>
        <taxon>Kineosporiaceae</taxon>
        <taxon>Kineosporia</taxon>
    </lineage>
</organism>
<comment type="caution">
    <text evidence="1">The sequence shown here is derived from an EMBL/GenBank/DDBJ whole genome shotgun (WGS) entry which is preliminary data.</text>
</comment>
<gene>
    <name evidence="1" type="ORF">J2S57_003391</name>
</gene>
<evidence type="ECO:0000313" key="2">
    <source>
        <dbReference type="Proteomes" id="UP001235712"/>
    </source>
</evidence>
<dbReference type="Proteomes" id="UP001235712">
    <property type="component" value="Unassembled WGS sequence"/>
</dbReference>
<keyword evidence="2" id="KW-1185">Reference proteome</keyword>
<name>A0ABT9P591_9ACTN</name>
<accession>A0ABT9P591</accession>
<sequence>MARQCVVIPLLEHVDGRIQYTTATLGGFNALVVVEGQVRGGLLSGPSGRPTVWGPTLADAMRKVVEQNRAWGLTEEDVTEILVNFQAAYDLDAGST</sequence>